<dbReference type="Gene3D" id="3.90.260.10">
    <property type="entry name" value="Transglutaminase-like"/>
    <property type="match status" value="1"/>
</dbReference>
<dbReference type="GO" id="GO:0071942">
    <property type="term" value="C:XPC complex"/>
    <property type="evidence" value="ECO:0007669"/>
    <property type="project" value="TreeGrafter"/>
</dbReference>
<evidence type="ECO:0000313" key="11">
    <source>
        <dbReference type="Proteomes" id="UP000006757"/>
    </source>
</evidence>
<dbReference type="HOGENOM" id="CLU_003639_2_1_1"/>
<dbReference type="InterPro" id="IPR036985">
    <property type="entry name" value="Transglutaminase-like_sf"/>
</dbReference>
<dbReference type="Proteomes" id="UP000006757">
    <property type="component" value="Unassembled WGS sequence"/>
</dbReference>
<feature type="region of interest" description="Disordered" evidence="7">
    <location>
        <begin position="818"/>
        <end position="920"/>
    </location>
</feature>
<dbReference type="eggNOG" id="KOG2179">
    <property type="taxonomic scope" value="Eukaryota"/>
</dbReference>
<feature type="domain" description="Rad4 beta-hairpin" evidence="8">
    <location>
        <begin position="504"/>
        <end position="554"/>
    </location>
</feature>
<evidence type="ECO:0008006" key="12">
    <source>
        <dbReference type="Google" id="ProtNLM"/>
    </source>
</evidence>
<feature type="region of interest" description="Disordered" evidence="7">
    <location>
        <begin position="306"/>
        <end position="403"/>
    </location>
</feature>
<protein>
    <recommendedName>
        <fullName evidence="12">Xeroderma pigmentosum group C-complementing protein</fullName>
    </recommendedName>
</protein>
<evidence type="ECO:0000256" key="5">
    <source>
        <dbReference type="ARBA" id="ARBA00023242"/>
    </source>
</evidence>
<dbReference type="SMART" id="SM01030">
    <property type="entry name" value="BHD_1"/>
    <property type="match status" value="1"/>
</dbReference>
<reference evidence="10 11" key="1">
    <citation type="journal article" date="2012" name="Eukaryot. Cell">
        <title>Genome sequence of the Trichosporon asahii environmental strain CBS 8904.</title>
        <authorList>
            <person name="Yang R.Y."/>
            <person name="Li H.T."/>
            <person name="Zhu H."/>
            <person name="Zhou G.P."/>
            <person name="Wang M."/>
            <person name="Wang L."/>
        </authorList>
    </citation>
    <scope>NUCLEOTIDE SEQUENCE [LARGE SCALE GENOMIC DNA]</scope>
    <source>
        <strain evidence="10 11">CBS 8904</strain>
    </source>
</reference>
<keyword evidence="6" id="KW-0175">Coiled coil</keyword>
<dbReference type="Pfam" id="PF10403">
    <property type="entry name" value="BHD_1"/>
    <property type="match status" value="1"/>
</dbReference>
<keyword evidence="11" id="KW-1185">Reference proteome</keyword>
<dbReference type="PANTHER" id="PTHR12135:SF0">
    <property type="entry name" value="DNA REPAIR PROTEIN COMPLEMENTING XP-C CELLS"/>
    <property type="match status" value="1"/>
</dbReference>
<feature type="region of interest" description="Disordered" evidence="7">
    <location>
        <begin position="698"/>
        <end position="721"/>
    </location>
</feature>
<feature type="compositionally biased region" description="Basic residues" evidence="7">
    <location>
        <begin position="833"/>
        <end position="849"/>
    </location>
</feature>
<evidence type="ECO:0000256" key="2">
    <source>
        <dbReference type="ARBA" id="ARBA00009525"/>
    </source>
</evidence>
<gene>
    <name evidence="10" type="ORF">A1Q2_07686</name>
</gene>
<dbReference type="PANTHER" id="PTHR12135">
    <property type="entry name" value="DNA REPAIR PROTEIN XP-C / RAD4"/>
    <property type="match status" value="1"/>
</dbReference>
<dbReference type="AlphaFoldDB" id="K1V273"/>
<dbReference type="GO" id="GO:0000111">
    <property type="term" value="C:nucleotide-excision repair factor 2 complex"/>
    <property type="evidence" value="ECO:0007669"/>
    <property type="project" value="TreeGrafter"/>
</dbReference>
<feature type="region of interest" description="Disordered" evidence="7">
    <location>
        <begin position="734"/>
        <end position="754"/>
    </location>
</feature>
<dbReference type="GO" id="GO:0003697">
    <property type="term" value="F:single-stranded DNA binding"/>
    <property type="evidence" value="ECO:0007669"/>
    <property type="project" value="TreeGrafter"/>
</dbReference>
<proteinExistence type="inferred from homology"/>
<dbReference type="Gene3D" id="3.30.70.2460">
    <property type="entry name" value="Rad4, beta-hairpin domain BHD3"/>
    <property type="match status" value="1"/>
</dbReference>
<dbReference type="InterPro" id="IPR004583">
    <property type="entry name" value="DNA_repair_Rad4"/>
</dbReference>
<evidence type="ECO:0000256" key="1">
    <source>
        <dbReference type="ARBA" id="ARBA00004123"/>
    </source>
</evidence>
<keyword evidence="5" id="KW-0539">Nucleus</keyword>
<dbReference type="Gene3D" id="3.30.60.290">
    <property type="entry name" value="Rad4, beta-hairpin domain BHD2"/>
    <property type="match status" value="1"/>
</dbReference>
<dbReference type="Pfam" id="PF10404">
    <property type="entry name" value="BHD_2"/>
    <property type="match status" value="1"/>
</dbReference>
<dbReference type="GO" id="GO:0006298">
    <property type="term" value="P:mismatch repair"/>
    <property type="evidence" value="ECO:0007669"/>
    <property type="project" value="TreeGrafter"/>
</dbReference>
<evidence type="ECO:0000256" key="6">
    <source>
        <dbReference type="SAM" id="Coils"/>
    </source>
</evidence>
<evidence type="ECO:0000259" key="9">
    <source>
        <dbReference type="SMART" id="SM01031"/>
    </source>
</evidence>
<dbReference type="STRING" id="1220162.K1V273"/>
<dbReference type="Gene3D" id="2.20.20.110">
    <property type="entry name" value="Rad4, beta-hairpin domain BHD1"/>
    <property type="match status" value="1"/>
</dbReference>
<comment type="caution">
    <text evidence="10">The sequence shown here is derived from an EMBL/GenBank/DDBJ whole genome shotgun (WGS) entry which is preliminary data.</text>
</comment>
<dbReference type="FunCoup" id="K1V273">
    <property type="interactions" value="68"/>
</dbReference>
<accession>K1V273</accession>
<keyword evidence="3" id="KW-0227">DNA damage</keyword>
<evidence type="ECO:0000256" key="7">
    <source>
        <dbReference type="SAM" id="MobiDB-lite"/>
    </source>
</evidence>
<dbReference type="InterPro" id="IPR018327">
    <property type="entry name" value="BHD_2"/>
</dbReference>
<dbReference type="InParanoid" id="K1V273"/>
<dbReference type="InterPro" id="IPR018326">
    <property type="entry name" value="Rad4_beta-hairpin_dom1"/>
</dbReference>
<dbReference type="InterPro" id="IPR038765">
    <property type="entry name" value="Papain-like_cys_pep_sf"/>
</dbReference>
<dbReference type="GO" id="GO:0006289">
    <property type="term" value="P:nucleotide-excision repair"/>
    <property type="evidence" value="ECO:0007669"/>
    <property type="project" value="InterPro"/>
</dbReference>
<name>K1V273_TRIAC</name>
<feature type="compositionally biased region" description="Basic and acidic residues" evidence="7">
    <location>
        <begin position="889"/>
        <end position="903"/>
    </location>
</feature>
<feature type="compositionally biased region" description="Polar residues" evidence="7">
    <location>
        <begin position="1"/>
        <end position="10"/>
    </location>
</feature>
<comment type="subcellular location">
    <subcellularLocation>
        <location evidence="1">Nucleus</location>
    </subcellularLocation>
</comment>
<dbReference type="Pfam" id="PF03835">
    <property type="entry name" value="Rad4"/>
    <property type="match status" value="1"/>
</dbReference>
<dbReference type="GO" id="GO:0003684">
    <property type="term" value="F:damaged DNA binding"/>
    <property type="evidence" value="ECO:0007669"/>
    <property type="project" value="InterPro"/>
</dbReference>
<comment type="similarity">
    <text evidence="2">Belongs to the XPC family.</text>
</comment>
<evidence type="ECO:0000313" key="10">
    <source>
        <dbReference type="EMBL" id="EKC98024.1"/>
    </source>
</evidence>
<evidence type="ECO:0000256" key="3">
    <source>
        <dbReference type="ARBA" id="ARBA00022763"/>
    </source>
</evidence>
<organism evidence="10 11">
    <name type="scientific">Trichosporon asahii var. asahii (strain CBS 8904)</name>
    <name type="common">Yeast</name>
    <dbReference type="NCBI Taxonomy" id="1220162"/>
    <lineage>
        <taxon>Eukaryota</taxon>
        <taxon>Fungi</taxon>
        <taxon>Dikarya</taxon>
        <taxon>Basidiomycota</taxon>
        <taxon>Agaricomycotina</taxon>
        <taxon>Tremellomycetes</taxon>
        <taxon>Trichosporonales</taxon>
        <taxon>Trichosporonaceae</taxon>
        <taxon>Trichosporon</taxon>
    </lineage>
</organism>
<sequence length="920" mass="102118">MAVTGSSSKTPARGTSVRGKGRDKASAIEIPDDSPVEVGSASEEEDEFEEVEIPGAGVATPDGLSSVAGPSTVATPDADGLDTSMMSVEDNNEDFDEDEEEQVISVEIGGETQEEKEKRIALALRNKGNSTQSTDCQARLLSLLPHPLQAAFVIPPKRFPDKAQRSRLFFDALQSLVTWWSQAFFDVSDTTSGLRTRTWDEVQEVIDTLPKLTKRDFQSGTFAGQSTLGKKGKGKKKDEEVDPIIDALTQEYGGERVRSVNSLMKKALQQEGSRDMSAQLFVALARACGLGARLVVSLQPVPWRAEKVVQKKKSKTGAGKGGRSLASRQGNGSEASEDEDEFEEVPIPSAGSSSKRQKRTFGGGQRRAANPNDLYRLRPQRPAPQKLGTSKSKKKTKEVYSRSDQRWIPVDPVAGIIRKKAHYEPTSDSGPVRMIYVVGFEEDGYARDVTLRYAKNFGAKTAKLRPPSKSGEPDWWSGMVSMLQRPIHLNRDDLEDAEFELSQSSEGMPMHLSGFKDHPIFVLERHLKREEVLQPKRECGRFRGEPVYRRKHVLACRTAENWIRVGRVVKKDAKPLKWVKQRAVTLQKRRAMQAAVEEGFEPLQQGLYAEYQTELYVPPPIENTGFEFKKQRAIPVLTGIVVAAENEDAVLEAYEESAAAAEERERQRREDAALKRWSKLINGLRVRLRLRAEYGSADNKQDNDRFNPMAKAPSTPTGPNVPRTAASILQMAGRDDASKWQDRAGLSPSPEEEMEEVKVEAEPELPAVDEAVKVVDFADQPTEETASTLHYTLTPRTRSQPSLQRLAQFDIMLRFNSPAATPAKNTRGTAKSARGKAKANGRTRGRKRKASESEEEAEESDVEPAPKRRGRAPPPAPAEGVRRSLRSRAPKDAEQQRKEEEKRARLRAALASDDEAEDED</sequence>
<feature type="coiled-coil region" evidence="6">
    <location>
        <begin position="644"/>
        <end position="671"/>
    </location>
</feature>
<dbReference type="EMBL" id="AMBO01000399">
    <property type="protein sequence ID" value="EKC98024.1"/>
    <property type="molecule type" value="Genomic_DNA"/>
</dbReference>
<dbReference type="OrthoDB" id="300780at2759"/>
<feature type="compositionally biased region" description="Acidic residues" evidence="7">
    <location>
        <begin position="42"/>
        <end position="52"/>
    </location>
</feature>
<evidence type="ECO:0000256" key="4">
    <source>
        <dbReference type="ARBA" id="ARBA00023204"/>
    </source>
</evidence>
<dbReference type="InterPro" id="IPR042488">
    <property type="entry name" value="Rad4_BHD3_sf"/>
</dbReference>
<dbReference type="SUPFAM" id="SSF54001">
    <property type="entry name" value="Cysteine proteinases"/>
    <property type="match status" value="1"/>
</dbReference>
<feature type="region of interest" description="Disordered" evidence="7">
    <location>
        <begin position="1"/>
        <end position="81"/>
    </location>
</feature>
<dbReference type="SMART" id="SM01031">
    <property type="entry name" value="BHD_2"/>
    <property type="match status" value="1"/>
</dbReference>
<dbReference type="GO" id="GO:0005737">
    <property type="term" value="C:cytoplasm"/>
    <property type="evidence" value="ECO:0007669"/>
    <property type="project" value="TreeGrafter"/>
</dbReference>
<dbReference type="InterPro" id="IPR018325">
    <property type="entry name" value="Rad4/PNGase_transGLS-fold"/>
</dbReference>
<keyword evidence="4" id="KW-0234">DNA repair</keyword>
<feature type="compositionally biased region" description="Acidic residues" evidence="7">
    <location>
        <begin position="853"/>
        <end position="862"/>
    </location>
</feature>
<feature type="domain" description="Rad4 beta-hairpin" evidence="9">
    <location>
        <begin position="556"/>
        <end position="619"/>
    </location>
</feature>
<feature type="compositionally biased region" description="Acidic residues" evidence="7">
    <location>
        <begin position="335"/>
        <end position="344"/>
    </location>
</feature>
<evidence type="ECO:0000259" key="8">
    <source>
        <dbReference type="SMART" id="SM01030"/>
    </source>
</evidence>